<dbReference type="OrthoDB" id="1926212at2759"/>
<dbReference type="InterPro" id="IPR019734">
    <property type="entry name" value="TPR_rpt"/>
</dbReference>
<dbReference type="PANTHER" id="PTHR44943:SF4">
    <property type="entry name" value="TPR REPEAT-CONTAINING PROTEIN MJ0798"/>
    <property type="match status" value="1"/>
</dbReference>
<dbReference type="GeneID" id="5035943"/>
<evidence type="ECO:0000256" key="2">
    <source>
        <dbReference type="ARBA" id="ARBA00022803"/>
    </source>
</evidence>
<evidence type="ECO:0000313" key="5">
    <source>
        <dbReference type="Proteomes" id="UP000000600"/>
    </source>
</evidence>
<keyword evidence="5" id="KW-1185">Reference proteome</keyword>
<dbReference type="HOGENOM" id="CLU_036676_1_0_1"/>
<proteinExistence type="predicted"/>
<dbReference type="STRING" id="5888.A0DI94"/>
<dbReference type="InterPro" id="IPR011990">
    <property type="entry name" value="TPR-like_helical_dom_sf"/>
</dbReference>
<evidence type="ECO:0000256" key="1">
    <source>
        <dbReference type="ARBA" id="ARBA00022737"/>
    </source>
</evidence>
<accession>A0DI94</accession>
<protein>
    <submittedName>
        <fullName evidence="4">Uncharacterized protein</fullName>
    </submittedName>
</protein>
<dbReference type="OMA" id="ILIAECE"/>
<dbReference type="Gene3D" id="1.25.40.10">
    <property type="entry name" value="Tetratricopeptide repeat domain"/>
    <property type="match status" value="2"/>
</dbReference>
<dbReference type="PROSITE" id="PS50005">
    <property type="entry name" value="TPR"/>
    <property type="match status" value="2"/>
</dbReference>
<dbReference type="SMART" id="SM00028">
    <property type="entry name" value="TPR"/>
    <property type="match status" value="5"/>
</dbReference>
<dbReference type="RefSeq" id="XP_001450158.1">
    <property type="nucleotide sequence ID" value="XM_001450121.2"/>
</dbReference>
<dbReference type="SUPFAM" id="SSF48452">
    <property type="entry name" value="TPR-like"/>
    <property type="match status" value="1"/>
</dbReference>
<dbReference type="Pfam" id="PF12895">
    <property type="entry name" value="ANAPC3"/>
    <property type="match status" value="1"/>
</dbReference>
<dbReference type="PANTHER" id="PTHR44943">
    <property type="entry name" value="CELLULOSE SYNTHASE OPERON PROTEIN C"/>
    <property type="match status" value="1"/>
</dbReference>
<evidence type="ECO:0000256" key="3">
    <source>
        <dbReference type="PROSITE-ProRule" id="PRU00339"/>
    </source>
</evidence>
<feature type="repeat" description="TPR" evidence="3">
    <location>
        <begin position="305"/>
        <end position="338"/>
    </location>
</feature>
<dbReference type="Proteomes" id="UP000000600">
    <property type="component" value="Unassembled WGS sequence"/>
</dbReference>
<dbReference type="KEGG" id="ptm:GSPATT00017133001"/>
<organism evidence="4 5">
    <name type="scientific">Paramecium tetraurelia</name>
    <dbReference type="NCBI Taxonomy" id="5888"/>
    <lineage>
        <taxon>Eukaryota</taxon>
        <taxon>Sar</taxon>
        <taxon>Alveolata</taxon>
        <taxon>Ciliophora</taxon>
        <taxon>Intramacronucleata</taxon>
        <taxon>Oligohymenophorea</taxon>
        <taxon>Peniculida</taxon>
        <taxon>Parameciidae</taxon>
        <taxon>Paramecium</taxon>
    </lineage>
</organism>
<keyword evidence="2 3" id="KW-0802">TPR repeat</keyword>
<gene>
    <name evidence="4" type="ORF">GSPATT00017133001</name>
</gene>
<reference evidence="4 5" key="1">
    <citation type="journal article" date="2006" name="Nature">
        <title>Global trends of whole-genome duplications revealed by the ciliate Paramecium tetraurelia.</title>
        <authorList>
            <consortium name="Genoscope"/>
            <person name="Aury J.-M."/>
            <person name="Jaillon O."/>
            <person name="Duret L."/>
            <person name="Noel B."/>
            <person name="Jubin C."/>
            <person name="Porcel B.M."/>
            <person name="Segurens B."/>
            <person name="Daubin V."/>
            <person name="Anthouard V."/>
            <person name="Aiach N."/>
            <person name="Arnaiz O."/>
            <person name="Billaut A."/>
            <person name="Beisson J."/>
            <person name="Blanc I."/>
            <person name="Bouhouche K."/>
            <person name="Camara F."/>
            <person name="Duharcourt S."/>
            <person name="Guigo R."/>
            <person name="Gogendeau D."/>
            <person name="Katinka M."/>
            <person name="Keller A.-M."/>
            <person name="Kissmehl R."/>
            <person name="Klotz C."/>
            <person name="Koll F."/>
            <person name="Le Moue A."/>
            <person name="Lepere C."/>
            <person name="Malinsky S."/>
            <person name="Nowacki M."/>
            <person name="Nowak J.K."/>
            <person name="Plattner H."/>
            <person name="Poulain J."/>
            <person name="Ruiz F."/>
            <person name="Serrano V."/>
            <person name="Zagulski M."/>
            <person name="Dessen P."/>
            <person name="Betermier M."/>
            <person name="Weissenbach J."/>
            <person name="Scarpelli C."/>
            <person name="Schachter V."/>
            <person name="Sperling L."/>
            <person name="Meyer E."/>
            <person name="Cohen J."/>
            <person name="Wincker P."/>
        </authorList>
    </citation>
    <scope>NUCLEOTIDE SEQUENCE [LARGE SCALE GENOMIC DNA]</scope>
    <source>
        <strain evidence="4 5">Stock d4-2</strain>
    </source>
</reference>
<keyword evidence="1" id="KW-0677">Repeat</keyword>
<evidence type="ECO:0000313" key="4">
    <source>
        <dbReference type="EMBL" id="CAK82761.1"/>
    </source>
</evidence>
<dbReference type="PROSITE" id="PS50293">
    <property type="entry name" value="TPR_REGION"/>
    <property type="match status" value="1"/>
</dbReference>
<sequence length="356" mass="41410">MQQIQELGIKCPVNDHDYAYMVCLDKTCKDIRVFCDSCDRKGEHASCRKDHQKLQTTISKFQEIEKESESLKQDLLLTAKELYKLFTQIIQIITKKYQYSKQRLEKLNAIQLHQALDHIIKYDEFQNKYLQEVKQCSKNMILQLENIIAELKLENIVDTQELDPKEKVEHFYQKGYQLYSEDDNYEQAIKLLDLSLLIDPNHINSLFIKADCLRLLGNYTDAITWADKALSVNSKHVDSLHTKAGALLMLDNPIEALRFADKALSIDPKHAYSIHIKGESLRLLDQYENAIKILDQALHYDPNYVYSLASKGACLQSLEKYNEAIQSYNKALQINPNFQWAQDKKTECENQLKKNP</sequence>
<dbReference type="AlphaFoldDB" id="A0DI94"/>
<dbReference type="InterPro" id="IPR051685">
    <property type="entry name" value="Ycf3/AcsC/BcsC/TPR_MFPF"/>
</dbReference>
<dbReference type="Pfam" id="PF00515">
    <property type="entry name" value="TPR_1"/>
    <property type="match status" value="1"/>
</dbReference>
<dbReference type="InParanoid" id="A0DI94"/>
<dbReference type="Pfam" id="PF13181">
    <property type="entry name" value="TPR_8"/>
    <property type="match status" value="1"/>
</dbReference>
<name>A0DI94_PARTE</name>
<feature type="repeat" description="TPR" evidence="3">
    <location>
        <begin position="271"/>
        <end position="304"/>
    </location>
</feature>
<dbReference type="EMBL" id="CT868441">
    <property type="protein sequence ID" value="CAK82761.1"/>
    <property type="molecule type" value="Genomic_DNA"/>
</dbReference>